<name>A0A2A4MQR7_9GAMM</name>
<feature type="transmembrane region" description="Helical" evidence="2">
    <location>
        <begin position="101"/>
        <end position="129"/>
    </location>
</feature>
<reference evidence="4" key="1">
    <citation type="submission" date="2017-08" db="EMBL/GenBank/DDBJ databases">
        <title>A dynamic microbial community with high functional redundancy inhabits the cold, oxic subseafloor aquifer.</title>
        <authorList>
            <person name="Tully B.J."/>
            <person name="Wheat C.G."/>
            <person name="Glazer B.T."/>
            <person name="Huber J.A."/>
        </authorList>
    </citation>
    <scope>NUCLEOTIDE SEQUENCE [LARGE SCALE GENOMIC DNA]</scope>
</reference>
<organism evidence="3 4">
    <name type="scientific">SAR86 cluster bacterium</name>
    <dbReference type="NCBI Taxonomy" id="2030880"/>
    <lineage>
        <taxon>Bacteria</taxon>
        <taxon>Pseudomonadati</taxon>
        <taxon>Pseudomonadota</taxon>
        <taxon>Gammaproteobacteria</taxon>
        <taxon>SAR86 cluster</taxon>
    </lineage>
</organism>
<sequence>MDVMTNSTAMIVSYIGFFYVTALLLRFLLQIAKADFYNPVSQSIVKITNPPVLIFRRLIPGYKGIDFSTLILAIILEGIGLCALVSIYGGDIPPISMIVTWSVVGIVLFIINIYFFAIIGSIVMSWVMMLSGNNNPHPMLQLIWQLTEPVMAPLRKVLPNMGGMDFSPMVIIFGSYIIVDILEQTFSISPAVKAVLFGVS</sequence>
<comment type="caution">
    <text evidence="3">The sequence shown here is derived from an EMBL/GenBank/DDBJ whole genome shotgun (WGS) entry which is preliminary data.</text>
</comment>
<dbReference type="PANTHER" id="PTHR33219">
    <property type="entry name" value="YLMG HOMOLOG PROTEIN 2, CHLOROPLASTIC"/>
    <property type="match status" value="1"/>
</dbReference>
<comment type="similarity">
    <text evidence="1">Belongs to the YggT family.</text>
</comment>
<proteinExistence type="inferred from homology"/>
<evidence type="ECO:0000313" key="4">
    <source>
        <dbReference type="Proteomes" id="UP000218172"/>
    </source>
</evidence>
<evidence type="ECO:0000256" key="1">
    <source>
        <dbReference type="ARBA" id="ARBA00010894"/>
    </source>
</evidence>
<evidence type="ECO:0000313" key="3">
    <source>
        <dbReference type="EMBL" id="PCH62208.1"/>
    </source>
</evidence>
<accession>A0A2A4MQR7</accession>
<gene>
    <name evidence="3" type="ORF">COC19_03195</name>
</gene>
<protein>
    <submittedName>
        <fullName evidence="3">YggT family protein</fullName>
    </submittedName>
</protein>
<dbReference type="GO" id="GO:0016020">
    <property type="term" value="C:membrane"/>
    <property type="evidence" value="ECO:0007669"/>
    <property type="project" value="InterPro"/>
</dbReference>
<dbReference type="InterPro" id="IPR003425">
    <property type="entry name" value="CCB3/YggT"/>
</dbReference>
<feature type="transmembrane region" description="Helical" evidence="2">
    <location>
        <begin position="67"/>
        <end position="89"/>
    </location>
</feature>
<dbReference type="AlphaFoldDB" id="A0A2A4MQR7"/>
<dbReference type="EMBL" id="NVQR01000043">
    <property type="protein sequence ID" value="PCH62208.1"/>
    <property type="molecule type" value="Genomic_DNA"/>
</dbReference>
<evidence type="ECO:0000256" key="2">
    <source>
        <dbReference type="SAM" id="Phobius"/>
    </source>
</evidence>
<dbReference type="Pfam" id="PF02325">
    <property type="entry name" value="CCB3_YggT"/>
    <property type="match status" value="2"/>
</dbReference>
<dbReference type="PANTHER" id="PTHR33219:SF14">
    <property type="entry name" value="PROTEIN COFACTOR ASSEMBLY OF COMPLEX C SUBUNIT B CCB3, CHLOROPLASTIC-RELATED"/>
    <property type="match status" value="1"/>
</dbReference>
<keyword evidence="2" id="KW-0472">Membrane</keyword>
<keyword evidence="2" id="KW-0812">Transmembrane</keyword>
<feature type="transmembrane region" description="Helical" evidence="2">
    <location>
        <begin position="12"/>
        <end position="29"/>
    </location>
</feature>
<dbReference type="Proteomes" id="UP000218172">
    <property type="component" value="Unassembled WGS sequence"/>
</dbReference>
<keyword evidence="2" id="KW-1133">Transmembrane helix</keyword>